<proteinExistence type="predicted"/>
<evidence type="ECO:0008006" key="2">
    <source>
        <dbReference type="Google" id="ProtNLM"/>
    </source>
</evidence>
<gene>
    <name evidence="1" type="ORF">S06H3_46168</name>
</gene>
<dbReference type="EMBL" id="BARV01028901">
    <property type="protein sequence ID" value="GAI38824.1"/>
    <property type="molecule type" value="Genomic_DNA"/>
</dbReference>
<dbReference type="SUPFAM" id="SSF143422">
    <property type="entry name" value="Transposase IS200-like"/>
    <property type="match status" value="1"/>
</dbReference>
<reference evidence="1" key="1">
    <citation type="journal article" date="2014" name="Front. Microbiol.">
        <title>High frequency of phylogenetically diverse reductive dehalogenase-homologous genes in deep subseafloor sedimentary metagenomes.</title>
        <authorList>
            <person name="Kawai M."/>
            <person name="Futagami T."/>
            <person name="Toyoda A."/>
            <person name="Takaki Y."/>
            <person name="Nishi S."/>
            <person name="Hori S."/>
            <person name="Arai W."/>
            <person name="Tsubouchi T."/>
            <person name="Morono Y."/>
            <person name="Uchiyama I."/>
            <person name="Ito T."/>
            <person name="Fujiyama A."/>
            <person name="Inagaki F."/>
            <person name="Takami H."/>
        </authorList>
    </citation>
    <scope>NUCLEOTIDE SEQUENCE</scope>
    <source>
        <strain evidence="1">Expedition CK06-06</strain>
    </source>
</reference>
<dbReference type="GO" id="GO:0006313">
    <property type="term" value="P:DNA transposition"/>
    <property type="evidence" value="ECO:0007669"/>
    <property type="project" value="InterPro"/>
</dbReference>
<dbReference type="InterPro" id="IPR036515">
    <property type="entry name" value="Transposase_17_sf"/>
</dbReference>
<feature type="non-terminal residue" evidence="1">
    <location>
        <position position="209"/>
    </location>
</feature>
<dbReference type="GO" id="GO:0004803">
    <property type="term" value="F:transposase activity"/>
    <property type="evidence" value="ECO:0007669"/>
    <property type="project" value="InterPro"/>
</dbReference>
<dbReference type="PANTHER" id="PTHR34322">
    <property type="entry name" value="TRANSPOSASE, Y1_TNP DOMAIN-CONTAINING"/>
    <property type="match status" value="1"/>
</dbReference>
<accession>X1Q6D5</accession>
<dbReference type="GO" id="GO:0003677">
    <property type="term" value="F:DNA binding"/>
    <property type="evidence" value="ECO:0007669"/>
    <property type="project" value="InterPro"/>
</dbReference>
<name>X1Q6D5_9ZZZZ</name>
<dbReference type="Gene3D" id="3.30.70.1290">
    <property type="entry name" value="Transposase IS200-like"/>
    <property type="match status" value="1"/>
</dbReference>
<protein>
    <recommendedName>
        <fullName evidence="2">Transposase IS200-like domain-containing protein</fullName>
    </recommendedName>
</protein>
<dbReference type="PANTHER" id="PTHR34322:SF2">
    <property type="entry name" value="TRANSPOSASE IS200-LIKE DOMAIN-CONTAINING PROTEIN"/>
    <property type="match status" value="1"/>
</dbReference>
<organism evidence="1">
    <name type="scientific">marine sediment metagenome</name>
    <dbReference type="NCBI Taxonomy" id="412755"/>
    <lineage>
        <taxon>unclassified sequences</taxon>
        <taxon>metagenomes</taxon>
        <taxon>ecological metagenomes</taxon>
    </lineage>
</organism>
<sequence>MEKIPNGRDRYGKNGLICLLKDDYCSVMGFFWVFGVQFHSYQLMENHPHLTGTMATKDAFSDFFRVVNNLFARKANKRLKRRGQVVMDRFKSPRIQDDTHMLRAMTYGDLNGVRCKRDKKPEDAKWSSYAYYAYGREDPLITPAPSYLTLGETPKERQQAYRGMVRELIRQDRINISNTCFIGDPDWVKQQHEILREEMKALFARRRSQ</sequence>
<comment type="caution">
    <text evidence="1">The sequence shown here is derived from an EMBL/GenBank/DDBJ whole genome shotgun (WGS) entry which is preliminary data.</text>
</comment>
<dbReference type="AlphaFoldDB" id="X1Q6D5"/>
<evidence type="ECO:0000313" key="1">
    <source>
        <dbReference type="EMBL" id="GAI38824.1"/>
    </source>
</evidence>